<reference evidence="2 3" key="1">
    <citation type="submission" date="2019-03" db="EMBL/GenBank/DDBJ databases">
        <title>Genomic Encyclopedia of Type Strains, Phase IV (KMG-IV): sequencing the most valuable type-strain genomes for metagenomic binning, comparative biology and taxonomic classification.</title>
        <authorList>
            <person name="Goeker M."/>
        </authorList>
    </citation>
    <scope>NUCLEOTIDE SEQUENCE [LARGE SCALE GENOMIC DNA]</scope>
    <source>
        <strain evidence="2 3">DSM 45765</strain>
    </source>
</reference>
<dbReference type="RefSeq" id="WP_132877006.1">
    <property type="nucleotide sequence ID" value="NZ_SLXQ01000003.1"/>
</dbReference>
<dbReference type="AlphaFoldDB" id="A0A4R2QXZ7"/>
<evidence type="ECO:0000313" key="3">
    <source>
        <dbReference type="Proteomes" id="UP000294911"/>
    </source>
</evidence>
<gene>
    <name evidence="2" type="ORF">EV191_103298</name>
</gene>
<dbReference type="Proteomes" id="UP000294911">
    <property type="component" value="Unassembled WGS sequence"/>
</dbReference>
<accession>A0A4R2QXZ7</accession>
<sequence>MNLGEVIAALQAKANELPTGMDTRVEVCMCNGSDVQLTSEIVVDHMAELATDGELLDLFAIVQGHPHRDENARTLRGAAEDADEQLRNWTAEED</sequence>
<dbReference type="EMBL" id="SLXQ01000003">
    <property type="protein sequence ID" value="TCP54254.1"/>
    <property type="molecule type" value="Genomic_DNA"/>
</dbReference>
<name>A0A4R2QXZ7_9PSEU</name>
<evidence type="ECO:0000256" key="1">
    <source>
        <dbReference type="SAM" id="MobiDB-lite"/>
    </source>
</evidence>
<keyword evidence="3" id="KW-1185">Reference proteome</keyword>
<feature type="region of interest" description="Disordered" evidence="1">
    <location>
        <begin position="73"/>
        <end position="94"/>
    </location>
</feature>
<protein>
    <submittedName>
        <fullName evidence="2">Uncharacterized protein</fullName>
    </submittedName>
</protein>
<proteinExistence type="predicted"/>
<dbReference type="OrthoDB" id="3697077at2"/>
<organism evidence="2 3">
    <name type="scientific">Tamaricihabitans halophyticus</name>
    <dbReference type="NCBI Taxonomy" id="1262583"/>
    <lineage>
        <taxon>Bacteria</taxon>
        <taxon>Bacillati</taxon>
        <taxon>Actinomycetota</taxon>
        <taxon>Actinomycetes</taxon>
        <taxon>Pseudonocardiales</taxon>
        <taxon>Pseudonocardiaceae</taxon>
        <taxon>Tamaricihabitans</taxon>
    </lineage>
</organism>
<evidence type="ECO:0000313" key="2">
    <source>
        <dbReference type="EMBL" id="TCP54254.1"/>
    </source>
</evidence>
<comment type="caution">
    <text evidence="2">The sequence shown here is derived from an EMBL/GenBank/DDBJ whole genome shotgun (WGS) entry which is preliminary data.</text>
</comment>